<protein>
    <submittedName>
        <fullName evidence="2">Uncharacterized protein</fullName>
    </submittedName>
</protein>
<dbReference type="KEGG" id="cre:CHLRE_06g286100v5"/>
<reference evidence="2 3" key="1">
    <citation type="journal article" date="2007" name="Science">
        <title>The Chlamydomonas genome reveals the evolution of key animal and plant functions.</title>
        <authorList>
            <person name="Merchant S.S."/>
            <person name="Prochnik S.E."/>
            <person name="Vallon O."/>
            <person name="Harris E.H."/>
            <person name="Karpowicz S.J."/>
            <person name="Witman G.B."/>
            <person name="Terry A."/>
            <person name="Salamov A."/>
            <person name="Fritz-Laylin L.K."/>
            <person name="Marechal-Drouard L."/>
            <person name="Marshall W.F."/>
            <person name="Qu L.H."/>
            <person name="Nelson D.R."/>
            <person name="Sanderfoot A.A."/>
            <person name="Spalding M.H."/>
            <person name="Kapitonov V.V."/>
            <person name="Ren Q."/>
            <person name="Ferris P."/>
            <person name="Lindquist E."/>
            <person name="Shapiro H."/>
            <person name="Lucas S.M."/>
            <person name="Grimwood J."/>
            <person name="Schmutz J."/>
            <person name="Cardol P."/>
            <person name="Cerutti H."/>
            <person name="Chanfreau G."/>
            <person name="Chen C.L."/>
            <person name="Cognat V."/>
            <person name="Croft M.T."/>
            <person name="Dent R."/>
            <person name="Dutcher S."/>
            <person name="Fernandez E."/>
            <person name="Fukuzawa H."/>
            <person name="Gonzalez-Ballester D."/>
            <person name="Gonzalez-Halphen D."/>
            <person name="Hallmann A."/>
            <person name="Hanikenne M."/>
            <person name="Hippler M."/>
            <person name="Inwood W."/>
            <person name="Jabbari K."/>
            <person name="Kalanon M."/>
            <person name="Kuras R."/>
            <person name="Lefebvre P.A."/>
            <person name="Lemaire S.D."/>
            <person name="Lobanov A.V."/>
            <person name="Lohr M."/>
            <person name="Manuell A."/>
            <person name="Meier I."/>
            <person name="Mets L."/>
            <person name="Mittag M."/>
            <person name="Mittelmeier T."/>
            <person name="Moroney J.V."/>
            <person name="Moseley J."/>
            <person name="Napoli C."/>
            <person name="Nedelcu A.M."/>
            <person name="Niyogi K."/>
            <person name="Novoselov S.V."/>
            <person name="Paulsen I.T."/>
            <person name="Pazour G."/>
            <person name="Purton S."/>
            <person name="Ral J.P."/>
            <person name="Riano-Pachon D.M."/>
            <person name="Riekhof W."/>
            <person name="Rymarquis L."/>
            <person name="Schroda M."/>
            <person name="Stern D."/>
            <person name="Umen J."/>
            <person name="Willows R."/>
            <person name="Wilson N."/>
            <person name="Zimmer S.L."/>
            <person name="Allmer J."/>
            <person name="Balk J."/>
            <person name="Bisova K."/>
            <person name="Chen C.J."/>
            <person name="Elias M."/>
            <person name="Gendler K."/>
            <person name="Hauser C."/>
            <person name="Lamb M.R."/>
            <person name="Ledford H."/>
            <person name="Long J.C."/>
            <person name="Minagawa J."/>
            <person name="Page M.D."/>
            <person name="Pan J."/>
            <person name="Pootakham W."/>
            <person name="Roje S."/>
            <person name="Rose A."/>
            <person name="Stahlberg E."/>
            <person name="Terauchi A.M."/>
            <person name="Yang P."/>
            <person name="Ball S."/>
            <person name="Bowler C."/>
            <person name="Dieckmann C.L."/>
            <person name="Gladyshev V.N."/>
            <person name="Green P."/>
            <person name="Jorgensen R."/>
            <person name="Mayfield S."/>
            <person name="Mueller-Roeber B."/>
            <person name="Rajamani S."/>
            <person name="Sayre R.T."/>
            <person name="Brokstein P."/>
            <person name="Dubchak I."/>
            <person name="Goodstein D."/>
            <person name="Hornick L."/>
            <person name="Huang Y.W."/>
            <person name="Jhaveri J."/>
            <person name="Luo Y."/>
            <person name="Martinez D."/>
            <person name="Ngau W.C."/>
            <person name="Otillar B."/>
            <person name="Poliakov A."/>
            <person name="Porter A."/>
            <person name="Szajkowski L."/>
            <person name="Werner G."/>
            <person name="Zhou K."/>
            <person name="Grigoriev I.V."/>
            <person name="Rokhsar D.S."/>
            <person name="Grossman A.R."/>
        </authorList>
    </citation>
    <scope>NUCLEOTIDE SEQUENCE [LARGE SCALE GENOMIC DNA]</scope>
    <source>
        <strain evidence="3">CC-503</strain>
    </source>
</reference>
<organism evidence="2 3">
    <name type="scientific">Chlamydomonas reinhardtii</name>
    <name type="common">Chlamydomonas smithii</name>
    <dbReference type="NCBI Taxonomy" id="3055"/>
    <lineage>
        <taxon>Eukaryota</taxon>
        <taxon>Viridiplantae</taxon>
        <taxon>Chlorophyta</taxon>
        <taxon>core chlorophytes</taxon>
        <taxon>Chlorophyceae</taxon>
        <taxon>CS clade</taxon>
        <taxon>Chlamydomonadales</taxon>
        <taxon>Chlamydomonadaceae</taxon>
        <taxon>Chlamydomonas</taxon>
    </lineage>
</organism>
<feature type="region of interest" description="Disordered" evidence="1">
    <location>
        <begin position="608"/>
        <end position="643"/>
    </location>
</feature>
<dbReference type="PaxDb" id="3055-EDP01744"/>
<dbReference type="InParanoid" id="A0A2K3DPZ6"/>
<accession>A0A2K3DPZ6</accession>
<evidence type="ECO:0000313" key="3">
    <source>
        <dbReference type="Proteomes" id="UP000006906"/>
    </source>
</evidence>
<feature type="compositionally biased region" description="Acidic residues" evidence="1">
    <location>
        <begin position="312"/>
        <end position="333"/>
    </location>
</feature>
<name>A0A2K3DPZ6_CHLRE</name>
<dbReference type="EMBL" id="CM008967">
    <property type="protein sequence ID" value="PNW82612.1"/>
    <property type="molecule type" value="Genomic_DNA"/>
</dbReference>
<evidence type="ECO:0000256" key="1">
    <source>
        <dbReference type="SAM" id="MobiDB-lite"/>
    </source>
</evidence>
<dbReference type="GeneID" id="66053789"/>
<dbReference type="OrthoDB" id="552003at2759"/>
<feature type="compositionally biased region" description="Low complexity" evidence="1">
    <location>
        <begin position="443"/>
        <end position="460"/>
    </location>
</feature>
<dbReference type="RefSeq" id="XP_042924054.1">
    <property type="nucleotide sequence ID" value="XM_043063348.1"/>
</dbReference>
<dbReference type="Proteomes" id="UP000006906">
    <property type="component" value="Chromosome 6"/>
</dbReference>
<keyword evidence="3" id="KW-1185">Reference proteome</keyword>
<dbReference type="AlphaFoldDB" id="A0A2K3DPZ6"/>
<feature type="compositionally biased region" description="Pro residues" evidence="1">
    <location>
        <begin position="618"/>
        <end position="629"/>
    </location>
</feature>
<feature type="compositionally biased region" description="Polar residues" evidence="1">
    <location>
        <begin position="425"/>
        <end position="442"/>
    </location>
</feature>
<feature type="region of interest" description="Disordered" evidence="1">
    <location>
        <begin position="425"/>
        <end position="460"/>
    </location>
</feature>
<proteinExistence type="predicted"/>
<feature type="region of interest" description="Disordered" evidence="1">
    <location>
        <begin position="303"/>
        <end position="352"/>
    </location>
</feature>
<dbReference type="ExpressionAtlas" id="A0A2K3DPZ6">
    <property type="expression patterns" value="baseline"/>
</dbReference>
<sequence length="946" mass="95392">MDFVVLANDSANALLEARLDPALKTALSVVAALGINVDDVALLCGLRPPEFCIECTCGSAGGGSSRTALASIRVWPGLGGLELFRLQLRALLGMDVSVPLAPEDVTFVVQAPGQDAAGVKLPGLTNYGVASYCAAIGAALASLGPAALALSPPPPPPPSAAAAGLLSSPDAVAAAASSVAAVDALGSDEAGGEPPVVAVPAGVSLAGCGMSNDDWIDLLCSVADMLDGGSDGLAGRNGDQTAAAAAAAAVCGADTCGSHERPHSLEDLVGYFETWDGNHRRQPKQQDQEGDEAGSWGLLQRMEDLPPGIDVGEQEEEEEEEEEEWEADQEEGCCEGARPRRQQKSRPEPTPAVTVTAVIINRPAHTAAVQGAASGHAATARHHGGAATAANRLVATAGAAPVVAPSRSAAAPVLSRLACWRGRRSSVTARPPSLSQGRNSCTGLGKQQQQQSSLQPPAAGAPCGAVGESASYNALACCSGNSSRRRNPLNPQSARRLSIIGMRALLATRGSGCYSAYSGSGAVCTTGGNATATAAQASPGFPGSWDAAAAPAGGRAGVTDAEFLLLQQMQRWDSLSCGGEWLDEYIYEDGDPCSPAFSIPLPVPPLHQLHHPTVGAPPGGPRSPQPQQPLLPDQQQHEQYEDDVQEHLASLQVMASPRGRPGAATGRGLSGAGIAAGLCHGHGLGFGFGRVSCVMPLTAQAVATQHVALTADEQETAVAAAMAAPAALAAPLPHVRRRAPAAAGAGGGAHMPLGQGIALGSACGRCGRSCGGGACCFAGSVDSSGYPALALSPAAMQLQVQLAARSLPPASVPALEPARALTAPLATCSAPPMAPQAGSPPAGGPPRVPAAAAAAAMAAPEVAWPPPAFRALRIKAVRDDSGRRASHLESLSTAAHPPIDFGSGIVVGVSHDDGTSGYGRLCRNVSTAPAWWAYGLRRADQVGVFG</sequence>
<evidence type="ECO:0000313" key="2">
    <source>
        <dbReference type="EMBL" id="PNW82612.1"/>
    </source>
</evidence>
<gene>
    <name evidence="2" type="ORF">CHLRE_06g286100v5</name>
</gene>
<dbReference type="Gramene" id="PNW82612">
    <property type="protein sequence ID" value="PNW82612"/>
    <property type="gene ID" value="CHLRE_06g286100v5"/>
</dbReference>